<protein>
    <submittedName>
        <fullName evidence="1">Uncharacterized protein</fullName>
    </submittedName>
</protein>
<evidence type="ECO:0000313" key="2">
    <source>
        <dbReference type="Proteomes" id="UP001056778"/>
    </source>
</evidence>
<sequence length="417" mass="48138">MNAINGTETMELTAGVSGKLEDELAERKITNYKIEVTPGAGKGDNYLGVIAKISITGIDEAGKKISLNWIAKSAPENEAIKKVLDIDGLYEREVYIYEEIFPLYAKFQDERAVLRPFDFHPTFVFHHLQENCFVMEDLKSIGYTMKDRKKPLDYNHVKLVMEAYGKLHALSFALRDQDPELLRKLAENTPDIVFNREDVPKERAKQHMAMHHKKVLDSLRPEEDAVAIEKYQKYVENDVDIIRGVFDNLNEYCVIGHGDSWVNNMLFKYENASHPDRPTKVCLLDWQLSRYGSPALDLSYFIFTCTDHALREKHYDNMIKFYYHSLCQHLVDLGGDPDELFPFSALQAELKRASILGLYMSIMVVHLMISEVDEIPDLDLADENKLIMSYESVNENLYNARVRGMILDFVKYGYMDF</sequence>
<keyword evidence="2" id="KW-1185">Reference proteome</keyword>
<reference evidence="1" key="1">
    <citation type="submission" date="2022-04" db="EMBL/GenBank/DDBJ databases">
        <title>Chromosome-scale genome assembly of Holotrichia oblita Faldermann.</title>
        <authorList>
            <person name="Rongchong L."/>
        </authorList>
    </citation>
    <scope>NUCLEOTIDE SEQUENCE</scope>
    <source>
        <strain evidence="1">81SQS9</strain>
    </source>
</reference>
<dbReference type="Proteomes" id="UP001056778">
    <property type="component" value="Chromosome 2"/>
</dbReference>
<name>A0ACB9TJ43_HOLOL</name>
<gene>
    <name evidence="1" type="ORF">MML48_2g00002118</name>
</gene>
<organism evidence="1 2">
    <name type="scientific">Holotrichia oblita</name>
    <name type="common">Chafer beetle</name>
    <dbReference type="NCBI Taxonomy" id="644536"/>
    <lineage>
        <taxon>Eukaryota</taxon>
        <taxon>Metazoa</taxon>
        <taxon>Ecdysozoa</taxon>
        <taxon>Arthropoda</taxon>
        <taxon>Hexapoda</taxon>
        <taxon>Insecta</taxon>
        <taxon>Pterygota</taxon>
        <taxon>Neoptera</taxon>
        <taxon>Endopterygota</taxon>
        <taxon>Coleoptera</taxon>
        <taxon>Polyphaga</taxon>
        <taxon>Scarabaeiformia</taxon>
        <taxon>Scarabaeidae</taxon>
        <taxon>Melolonthinae</taxon>
        <taxon>Holotrichia</taxon>
    </lineage>
</organism>
<evidence type="ECO:0000313" key="1">
    <source>
        <dbReference type="EMBL" id="KAI4466830.1"/>
    </source>
</evidence>
<proteinExistence type="predicted"/>
<comment type="caution">
    <text evidence="1">The sequence shown here is derived from an EMBL/GenBank/DDBJ whole genome shotgun (WGS) entry which is preliminary data.</text>
</comment>
<dbReference type="EMBL" id="CM043016">
    <property type="protein sequence ID" value="KAI4466830.1"/>
    <property type="molecule type" value="Genomic_DNA"/>
</dbReference>
<accession>A0ACB9TJ43</accession>